<keyword evidence="8" id="KW-0378">Hydrolase</keyword>
<evidence type="ECO:0000256" key="5">
    <source>
        <dbReference type="ARBA" id="ARBA00022485"/>
    </source>
</evidence>
<dbReference type="KEGG" id="cwo:Cwoe_2893"/>
<dbReference type="GO" id="GO:0051539">
    <property type="term" value="F:4 iron, 4 sulfur cluster binding"/>
    <property type="evidence" value="ECO:0007669"/>
    <property type="project" value="UniProtKB-KW"/>
</dbReference>
<dbReference type="GO" id="GO:0004844">
    <property type="term" value="F:uracil DNA N-glycosylase activity"/>
    <property type="evidence" value="ECO:0007669"/>
    <property type="project" value="UniProtKB-EC"/>
</dbReference>
<dbReference type="InterPro" id="IPR036895">
    <property type="entry name" value="Uracil-DNA_glycosylase-like_sf"/>
</dbReference>
<feature type="compositionally biased region" description="Acidic residues" evidence="12">
    <location>
        <begin position="208"/>
        <end position="224"/>
    </location>
</feature>
<dbReference type="Proteomes" id="UP000008229">
    <property type="component" value="Chromosome"/>
</dbReference>
<comment type="catalytic activity">
    <reaction evidence="1">
        <text>Hydrolyzes single-stranded DNA or mismatched double-stranded DNA and polynucleotides, releasing free uracil.</text>
        <dbReference type="EC" id="3.2.2.27"/>
    </reaction>
</comment>
<keyword evidence="9" id="KW-0408">Iron</keyword>
<evidence type="ECO:0000256" key="12">
    <source>
        <dbReference type="SAM" id="MobiDB-lite"/>
    </source>
</evidence>
<keyword evidence="5" id="KW-0004">4Fe-4S</keyword>
<dbReference type="eggNOG" id="COG1573">
    <property type="taxonomic scope" value="Bacteria"/>
</dbReference>
<dbReference type="PANTHER" id="PTHR33693">
    <property type="entry name" value="TYPE-5 URACIL-DNA GLYCOSYLASE"/>
    <property type="match status" value="1"/>
</dbReference>
<evidence type="ECO:0000256" key="9">
    <source>
        <dbReference type="ARBA" id="ARBA00023004"/>
    </source>
</evidence>
<dbReference type="RefSeq" id="WP_012934363.1">
    <property type="nucleotide sequence ID" value="NC_013739.1"/>
</dbReference>
<dbReference type="OrthoDB" id="5290748at2"/>
<dbReference type="InterPro" id="IPR005273">
    <property type="entry name" value="Ura-DNA_glyco_family4"/>
</dbReference>
<feature type="domain" description="Uracil-DNA glycosylase-like" evidence="13">
    <location>
        <begin position="35"/>
        <end position="181"/>
    </location>
</feature>
<evidence type="ECO:0000259" key="13">
    <source>
        <dbReference type="SMART" id="SM00986"/>
    </source>
</evidence>
<dbReference type="CDD" id="cd10030">
    <property type="entry name" value="UDG-F4_TTUDGA_SPO1dp_like"/>
    <property type="match status" value="1"/>
</dbReference>
<dbReference type="SUPFAM" id="SSF52141">
    <property type="entry name" value="Uracil-DNA glycosylase-like"/>
    <property type="match status" value="1"/>
</dbReference>
<dbReference type="InterPro" id="IPR005122">
    <property type="entry name" value="Uracil-DNA_glycosylase-like"/>
</dbReference>
<dbReference type="PANTHER" id="PTHR33693:SF1">
    <property type="entry name" value="TYPE-4 URACIL-DNA GLYCOSYLASE"/>
    <property type="match status" value="1"/>
</dbReference>
<evidence type="ECO:0000256" key="7">
    <source>
        <dbReference type="ARBA" id="ARBA00022763"/>
    </source>
</evidence>
<comment type="similarity">
    <text evidence="2">Belongs to the uracil-DNA glycosylase (UDG) superfamily. Type 4 (UDGa) family.</text>
</comment>
<dbReference type="EMBL" id="CP001854">
    <property type="protein sequence ID" value="ADB51312.1"/>
    <property type="molecule type" value="Genomic_DNA"/>
</dbReference>
<evidence type="ECO:0000256" key="2">
    <source>
        <dbReference type="ARBA" id="ARBA00006521"/>
    </source>
</evidence>
<evidence type="ECO:0000256" key="11">
    <source>
        <dbReference type="ARBA" id="ARBA00023204"/>
    </source>
</evidence>
<gene>
    <name evidence="14" type="ordered locus">Cwoe_2893</name>
</gene>
<dbReference type="SMART" id="SM00987">
    <property type="entry name" value="UreE_C"/>
    <property type="match status" value="1"/>
</dbReference>
<dbReference type="STRING" id="469383.Cwoe_2893"/>
<dbReference type="HOGENOM" id="CLU_044815_1_3_11"/>
<keyword evidence="7" id="KW-0227">DNA damage</keyword>
<reference evidence="14 15" key="1">
    <citation type="journal article" date="2010" name="Stand. Genomic Sci.">
        <title>Complete genome sequence of Conexibacter woesei type strain (ID131577).</title>
        <authorList>
            <person name="Pukall R."/>
            <person name="Lapidus A."/>
            <person name="Glavina Del Rio T."/>
            <person name="Copeland A."/>
            <person name="Tice H."/>
            <person name="Cheng J.-F."/>
            <person name="Lucas S."/>
            <person name="Chen F."/>
            <person name="Nolan M."/>
            <person name="Bruce D."/>
            <person name="Goodwin L."/>
            <person name="Pitluck S."/>
            <person name="Mavromatis K."/>
            <person name="Ivanova N."/>
            <person name="Ovchinnikova G."/>
            <person name="Pati A."/>
            <person name="Chen A."/>
            <person name="Palaniappan K."/>
            <person name="Land M."/>
            <person name="Hauser L."/>
            <person name="Chang Y.-J."/>
            <person name="Jeffries C.D."/>
            <person name="Chain P."/>
            <person name="Meincke L."/>
            <person name="Sims D."/>
            <person name="Brettin T."/>
            <person name="Detter J.C."/>
            <person name="Rohde M."/>
            <person name="Goeker M."/>
            <person name="Bristow J."/>
            <person name="Eisen J.A."/>
            <person name="Markowitz V."/>
            <person name="Kyrpides N.C."/>
            <person name="Klenk H.-P."/>
            <person name="Hugenholtz P."/>
        </authorList>
    </citation>
    <scope>NUCLEOTIDE SEQUENCE [LARGE SCALE GENOMIC DNA]</scope>
    <source>
        <strain evidence="15">DSM 14684 / CIP 108061 / JCM 11494 / NBRC 100937 / ID131577</strain>
    </source>
</reference>
<evidence type="ECO:0000256" key="1">
    <source>
        <dbReference type="ARBA" id="ARBA00001400"/>
    </source>
</evidence>
<dbReference type="AlphaFoldDB" id="D3FBP7"/>
<keyword evidence="11" id="KW-0234">DNA repair</keyword>
<dbReference type="GO" id="GO:0006281">
    <property type="term" value="P:DNA repair"/>
    <property type="evidence" value="ECO:0007669"/>
    <property type="project" value="UniProtKB-KW"/>
</dbReference>
<dbReference type="NCBIfam" id="TIGR00758">
    <property type="entry name" value="UDG_fam4"/>
    <property type="match status" value="1"/>
</dbReference>
<protein>
    <recommendedName>
        <fullName evidence="4">Type-4 uracil-DNA glycosylase</fullName>
        <ecNumber evidence="3">3.2.2.27</ecNumber>
    </recommendedName>
</protein>
<evidence type="ECO:0000256" key="4">
    <source>
        <dbReference type="ARBA" id="ARBA00019403"/>
    </source>
</evidence>
<dbReference type="GO" id="GO:0046872">
    <property type="term" value="F:metal ion binding"/>
    <property type="evidence" value="ECO:0007669"/>
    <property type="project" value="UniProtKB-KW"/>
</dbReference>
<evidence type="ECO:0000256" key="3">
    <source>
        <dbReference type="ARBA" id="ARBA00012030"/>
    </source>
</evidence>
<evidence type="ECO:0000313" key="15">
    <source>
        <dbReference type="Proteomes" id="UP000008229"/>
    </source>
</evidence>
<sequence>MSTAAERRERLKEVWREASTCTLCALSETRQTVVFGAGNADADLMFVGEAPGANEDRGGLPFIGQAGRLLDKLLQEVGLERADVFIANVLKCRPPGNRDPRPTEIATCRDYLHRQVELIEPKVICTLGNFSTKLLRDDPTGISRVHGQPEVHVLGRRAVRIFPIFHPAAALYTPSMLDTLRADFAQLPGLLALDPPEQPAAEVFEPVPEAEPDEPDGAPEEVASEEVAPVDPQAPEDAAASEVAPVDDRQLGLF</sequence>
<keyword evidence="6" id="KW-0479">Metal-binding</keyword>
<dbReference type="Pfam" id="PF03167">
    <property type="entry name" value="UDG"/>
    <property type="match status" value="1"/>
</dbReference>
<keyword evidence="10" id="KW-0411">Iron-sulfur</keyword>
<accession>D3FBP7</accession>
<keyword evidence="15" id="KW-1185">Reference proteome</keyword>
<reference evidence="15" key="2">
    <citation type="submission" date="2010-01" db="EMBL/GenBank/DDBJ databases">
        <title>The complete genome of Conexibacter woesei DSM 14684.</title>
        <authorList>
            <consortium name="US DOE Joint Genome Institute (JGI-PGF)"/>
            <person name="Lucas S."/>
            <person name="Copeland A."/>
            <person name="Lapidus A."/>
            <person name="Glavina del Rio T."/>
            <person name="Dalin E."/>
            <person name="Tice H."/>
            <person name="Bruce D."/>
            <person name="Goodwin L."/>
            <person name="Pitluck S."/>
            <person name="Kyrpides N."/>
            <person name="Mavromatis K."/>
            <person name="Ivanova N."/>
            <person name="Mikhailova N."/>
            <person name="Chertkov O."/>
            <person name="Brettin T."/>
            <person name="Detter J.C."/>
            <person name="Han C."/>
            <person name="Larimer F."/>
            <person name="Land M."/>
            <person name="Hauser L."/>
            <person name="Markowitz V."/>
            <person name="Cheng J.-F."/>
            <person name="Hugenholtz P."/>
            <person name="Woyke T."/>
            <person name="Wu D."/>
            <person name="Pukall R."/>
            <person name="Steenblock K."/>
            <person name="Schneider S."/>
            <person name="Klenk H.-P."/>
            <person name="Eisen J.A."/>
        </authorList>
    </citation>
    <scope>NUCLEOTIDE SEQUENCE [LARGE SCALE GENOMIC DNA]</scope>
    <source>
        <strain evidence="15">DSM 14684 / CIP 108061 / JCM 11494 / NBRC 100937 / ID131577</strain>
    </source>
</reference>
<name>D3FBP7_CONWI</name>
<proteinExistence type="inferred from homology"/>
<evidence type="ECO:0000313" key="14">
    <source>
        <dbReference type="EMBL" id="ADB51312.1"/>
    </source>
</evidence>
<evidence type="ECO:0000256" key="6">
    <source>
        <dbReference type="ARBA" id="ARBA00022723"/>
    </source>
</evidence>
<dbReference type="EC" id="3.2.2.27" evidence="3"/>
<evidence type="ECO:0000256" key="8">
    <source>
        <dbReference type="ARBA" id="ARBA00022801"/>
    </source>
</evidence>
<evidence type="ECO:0000256" key="10">
    <source>
        <dbReference type="ARBA" id="ARBA00023014"/>
    </source>
</evidence>
<feature type="region of interest" description="Disordered" evidence="12">
    <location>
        <begin position="198"/>
        <end position="254"/>
    </location>
</feature>
<dbReference type="SMART" id="SM00986">
    <property type="entry name" value="UDG"/>
    <property type="match status" value="1"/>
</dbReference>
<organism evidence="14 15">
    <name type="scientific">Conexibacter woesei (strain DSM 14684 / CCUG 47730 / CIP 108061 / JCM 11494 / NBRC 100937 / ID131577)</name>
    <dbReference type="NCBI Taxonomy" id="469383"/>
    <lineage>
        <taxon>Bacteria</taxon>
        <taxon>Bacillati</taxon>
        <taxon>Actinomycetota</taxon>
        <taxon>Thermoleophilia</taxon>
        <taxon>Solirubrobacterales</taxon>
        <taxon>Conexibacteraceae</taxon>
        <taxon>Conexibacter</taxon>
    </lineage>
</organism>
<dbReference type="Gene3D" id="3.40.470.10">
    <property type="entry name" value="Uracil-DNA glycosylase-like domain"/>
    <property type="match status" value="1"/>
</dbReference>
<dbReference type="InterPro" id="IPR051536">
    <property type="entry name" value="UDG_Type-4/5"/>
</dbReference>